<evidence type="ECO:0000313" key="2">
    <source>
        <dbReference type="EMBL" id="MFI1461907.1"/>
    </source>
</evidence>
<organism evidence="2 3">
    <name type="scientific">Nocardia carnea</name>
    <dbReference type="NCBI Taxonomy" id="37328"/>
    <lineage>
        <taxon>Bacteria</taxon>
        <taxon>Bacillati</taxon>
        <taxon>Actinomycetota</taxon>
        <taxon>Actinomycetes</taxon>
        <taxon>Mycobacteriales</taxon>
        <taxon>Nocardiaceae</taxon>
        <taxon>Nocardia</taxon>
    </lineage>
</organism>
<evidence type="ECO:0000256" key="1">
    <source>
        <dbReference type="SAM" id="Phobius"/>
    </source>
</evidence>
<protein>
    <submittedName>
        <fullName evidence="2">SHOCT domain-containing protein</fullName>
    </submittedName>
</protein>
<proteinExistence type="predicted"/>
<gene>
    <name evidence="2" type="ORF">ACH4WX_14440</name>
</gene>
<keyword evidence="1" id="KW-0812">Transmembrane</keyword>
<keyword evidence="3" id="KW-1185">Reference proteome</keyword>
<comment type="caution">
    <text evidence="2">The sequence shown here is derived from an EMBL/GenBank/DDBJ whole genome shotgun (WGS) entry which is preliminary data.</text>
</comment>
<reference evidence="2 3" key="1">
    <citation type="submission" date="2024-10" db="EMBL/GenBank/DDBJ databases">
        <title>The Natural Products Discovery Center: Release of the First 8490 Sequenced Strains for Exploring Actinobacteria Biosynthetic Diversity.</title>
        <authorList>
            <person name="Kalkreuter E."/>
            <person name="Kautsar S.A."/>
            <person name="Yang D."/>
            <person name="Bader C.D."/>
            <person name="Teijaro C.N."/>
            <person name="Fluegel L."/>
            <person name="Davis C.M."/>
            <person name="Simpson J.R."/>
            <person name="Lauterbach L."/>
            <person name="Steele A.D."/>
            <person name="Gui C."/>
            <person name="Meng S."/>
            <person name="Li G."/>
            <person name="Viehrig K."/>
            <person name="Ye F."/>
            <person name="Su P."/>
            <person name="Kiefer A.F."/>
            <person name="Nichols A."/>
            <person name="Cepeda A.J."/>
            <person name="Yan W."/>
            <person name="Fan B."/>
            <person name="Jiang Y."/>
            <person name="Adhikari A."/>
            <person name="Zheng C.-J."/>
            <person name="Schuster L."/>
            <person name="Cowan T.M."/>
            <person name="Smanski M.J."/>
            <person name="Chevrette M.G."/>
            <person name="De Carvalho L.P.S."/>
            <person name="Shen B."/>
        </authorList>
    </citation>
    <scope>NUCLEOTIDE SEQUENCE [LARGE SCALE GENOMIC DNA]</scope>
    <source>
        <strain evidence="2 3">NPDC020568</strain>
    </source>
</reference>
<name>A0ABW7TLI8_9NOCA</name>
<dbReference type="Proteomes" id="UP001611263">
    <property type="component" value="Unassembled WGS sequence"/>
</dbReference>
<sequence>MHWYDHGMNGWETTLMIATVVLLAVLVALAVFAVVRALTAPSWAPPHPRGDAPADPEAVLSERFARGQIDEDECRVRLDVLRRNRPPG</sequence>
<feature type="transmembrane region" description="Helical" evidence="1">
    <location>
        <begin position="15"/>
        <end position="39"/>
    </location>
</feature>
<dbReference type="EMBL" id="JBIRUQ010000003">
    <property type="protein sequence ID" value="MFI1461907.1"/>
    <property type="molecule type" value="Genomic_DNA"/>
</dbReference>
<dbReference type="GeneID" id="93507230"/>
<accession>A0ABW7TLI8</accession>
<keyword evidence="1" id="KW-0472">Membrane</keyword>
<evidence type="ECO:0000313" key="3">
    <source>
        <dbReference type="Proteomes" id="UP001611263"/>
    </source>
</evidence>
<keyword evidence="1" id="KW-1133">Transmembrane helix</keyword>
<dbReference type="RefSeq" id="WP_033242911.1">
    <property type="nucleotide sequence ID" value="NZ_JBIRUQ010000003.1"/>
</dbReference>